<dbReference type="GO" id="GO:0006742">
    <property type="term" value="P:NADP+ catabolic process"/>
    <property type="evidence" value="ECO:0007669"/>
    <property type="project" value="TreeGrafter"/>
</dbReference>
<comment type="similarity">
    <text evidence="3">Belongs to the Nudix hydrolase family. NudC subfamily.</text>
</comment>
<keyword evidence="6" id="KW-0378">Hydrolase</keyword>
<dbReference type="EC" id="3.6.1.22" evidence="4"/>
<dbReference type="GO" id="GO:0035529">
    <property type="term" value="F:NADH pyrophosphatase activity"/>
    <property type="evidence" value="ECO:0007669"/>
    <property type="project" value="TreeGrafter"/>
</dbReference>
<keyword evidence="7" id="KW-0460">Magnesium</keyword>
<evidence type="ECO:0000256" key="1">
    <source>
        <dbReference type="ARBA" id="ARBA00001946"/>
    </source>
</evidence>
<keyword evidence="8" id="KW-0520">NAD</keyword>
<dbReference type="AlphaFoldDB" id="A0A1G6ZMP4"/>
<evidence type="ECO:0000256" key="7">
    <source>
        <dbReference type="ARBA" id="ARBA00022842"/>
    </source>
</evidence>
<dbReference type="PROSITE" id="PS00893">
    <property type="entry name" value="NUDIX_BOX"/>
    <property type="match status" value="1"/>
</dbReference>
<accession>A0A1G6ZMP4</accession>
<gene>
    <name evidence="11" type="ORF">SAMN05661003_10351</name>
</gene>
<dbReference type="GO" id="GO:0019677">
    <property type="term" value="P:NAD+ catabolic process"/>
    <property type="evidence" value="ECO:0007669"/>
    <property type="project" value="TreeGrafter"/>
</dbReference>
<evidence type="ECO:0000256" key="6">
    <source>
        <dbReference type="ARBA" id="ARBA00022801"/>
    </source>
</evidence>
<keyword evidence="5" id="KW-0479">Metal-binding</keyword>
<evidence type="ECO:0000256" key="4">
    <source>
        <dbReference type="ARBA" id="ARBA00012381"/>
    </source>
</evidence>
<dbReference type="InterPro" id="IPR050241">
    <property type="entry name" value="NAD-cap_RNA_hydrolase_NudC"/>
</dbReference>
<dbReference type="STRING" id="57664.SAMN05661003_10351"/>
<dbReference type="EMBL" id="FNAQ01000003">
    <property type="protein sequence ID" value="SDE03938.1"/>
    <property type="molecule type" value="Genomic_DNA"/>
</dbReference>
<dbReference type="GO" id="GO:0046872">
    <property type="term" value="F:metal ion binding"/>
    <property type="evidence" value="ECO:0007669"/>
    <property type="project" value="UniProtKB-KW"/>
</dbReference>
<dbReference type="NCBIfam" id="NF001299">
    <property type="entry name" value="PRK00241.1"/>
    <property type="match status" value="1"/>
</dbReference>
<evidence type="ECO:0000256" key="2">
    <source>
        <dbReference type="ARBA" id="ARBA00001947"/>
    </source>
</evidence>
<dbReference type="SUPFAM" id="SSF55811">
    <property type="entry name" value="Nudix"/>
    <property type="match status" value="2"/>
</dbReference>
<dbReference type="InterPro" id="IPR020084">
    <property type="entry name" value="NUDIX_hydrolase_CS"/>
</dbReference>
<evidence type="ECO:0000313" key="12">
    <source>
        <dbReference type="Proteomes" id="UP000243205"/>
    </source>
</evidence>
<dbReference type="PANTHER" id="PTHR42904:SF6">
    <property type="entry name" value="NAD-CAPPED RNA HYDROLASE NUDT12"/>
    <property type="match status" value="1"/>
</dbReference>
<name>A0A1G6ZMP4_9BACT</name>
<dbReference type="Proteomes" id="UP000243205">
    <property type="component" value="Unassembled WGS sequence"/>
</dbReference>
<evidence type="ECO:0000313" key="11">
    <source>
        <dbReference type="EMBL" id="SDE03938.1"/>
    </source>
</evidence>
<dbReference type="Gene3D" id="3.90.79.10">
    <property type="entry name" value="Nucleoside Triphosphate Pyrophosphohydrolase"/>
    <property type="match status" value="1"/>
</dbReference>
<evidence type="ECO:0000256" key="5">
    <source>
        <dbReference type="ARBA" id="ARBA00022723"/>
    </source>
</evidence>
<evidence type="ECO:0000256" key="9">
    <source>
        <dbReference type="ARBA" id="ARBA00023679"/>
    </source>
</evidence>
<dbReference type="InterPro" id="IPR015797">
    <property type="entry name" value="NUDIX_hydrolase-like_dom_sf"/>
</dbReference>
<dbReference type="Pfam" id="PF00293">
    <property type="entry name" value="NUDIX"/>
    <property type="match status" value="1"/>
</dbReference>
<dbReference type="PANTHER" id="PTHR42904">
    <property type="entry name" value="NUDIX HYDROLASE, NUDC SUBFAMILY"/>
    <property type="match status" value="1"/>
</dbReference>
<comment type="cofactor">
    <cofactor evidence="2">
        <name>Zn(2+)</name>
        <dbReference type="ChEBI" id="CHEBI:29105"/>
    </cofactor>
</comment>
<dbReference type="CDD" id="cd03429">
    <property type="entry name" value="NUDIX_NADH_pyrophosphatase_Nudt13"/>
    <property type="match status" value="1"/>
</dbReference>
<dbReference type="InterPro" id="IPR049734">
    <property type="entry name" value="NudC-like_C"/>
</dbReference>
<comment type="cofactor">
    <cofactor evidence="1">
        <name>Mg(2+)</name>
        <dbReference type="ChEBI" id="CHEBI:18420"/>
    </cofactor>
</comment>
<reference evidence="12" key="1">
    <citation type="submission" date="2016-10" db="EMBL/GenBank/DDBJ databases">
        <authorList>
            <person name="Varghese N."/>
            <person name="Submissions S."/>
        </authorList>
    </citation>
    <scope>NUCLEOTIDE SEQUENCE [LARGE SCALE GENOMIC DNA]</scope>
    <source>
        <strain evidence="12">DSM 8987</strain>
    </source>
</reference>
<dbReference type="InterPro" id="IPR000086">
    <property type="entry name" value="NUDIX_hydrolase_dom"/>
</dbReference>
<dbReference type="PROSITE" id="PS51462">
    <property type="entry name" value="NUDIX"/>
    <property type="match status" value="1"/>
</dbReference>
<evidence type="ECO:0000259" key="10">
    <source>
        <dbReference type="PROSITE" id="PS51462"/>
    </source>
</evidence>
<protein>
    <recommendedName>
        <fullName evidence="4">NAD(+) diphosphatase</fullName>
        <ecNumber evidence="4">3.6.1.22</ecNumber>
    </recommendedName>
</protein>
<keyword evidence="12" id="KW-1185">Reference proteome</keyword>
<feature type="domain" description="Nudix hydrolase" evidence="10">
    <location>
        <begin position="174"/>
        <end position="297"/>
    </location>
</feature>
<dbReference type="Gene3D" id="3.90.79.20">
    <property type="match status" value="1"/>
</dbReference>
<sequence length="305" mass="33347">MKSPLSQRGSMSAPPVSPACFAQAFEDALFLPFNRTSLAGRFELAAAPAPVIEGGVWLVLQGAQLYLTAAGDLPDELQPPATAECCLCGWWQQRPCALCRWPQEASPPVGLVGYNLQAEEPGISLALLSLAALGRQLLHWLDNSRCCSACGTPLQALARSWGRRCSGCAREHYPHIHPCIIVLVQRGEQVLLTRKAGWKAGRYSLVAGFVDVGECLEETVVREVREETGIAITNLRYVGSQGWPFPSQLMVGFTADYAGGDIQVEEAELEDARWFSCHDLPLLPGRRSISRFLIDRHLKQLGVLP</sequence>
<evidence type="ECO:0000256" key="3">
    <source>
        <dbReference type="ARBA" id="ARBA00009595"/>
    </source>
</evidence>
<evidence type="ECO:0000256" key="8">
    <source>
        <dbReference type="ARBA" id="ARBA00023027"/>
    </source>
</evidence>
<proteinExistence type="inferred from homology"/>
<comment type="catalytic activity">
    <reaction evidence="9">
        <text>a 5'-end NAD(+)-phospho-ribonucleoside in mRNA + H2O = a 5'-end phospho-adenosine-phospho-ribonucleoside in mRNA + beta-nicotinamide D-ribonucleotide + 2 H(+)</text>
        <dbReference type="Rhea" id="RHEA:60876"/>
        <dbReference type="Rhea" id="RHEA-COMP:15698"/>
        <dbReference type="Rhea" id="RHEA-COMP:15719"/>
        <dbReference type="ChEBI" id="CHEBI:14649"/>
        <dbReference type="ChEBI" id="CHEBI:15377"/>
        <dbReference type="ChEBI" id="CHEBI:15378"/>
        <dbReference type="ChEBI" id="CHEBI:144029"/>
        <dbReference type="ChEBI" id="CHEBI:144051"/>
    </reaction>
    <physiologicalReaction direction="left-to-right" evidence="9">
        <dbReference type="Rhea" id="RHEA:60877"/>
    </physiologicalReaction>
</comment>
<organism evidence="11 12">
    <name type="scientific">Desulfuromonas thiophila</name>
    <dbReference type="NCBI Taxonomy" id="57664"/>
    <lineage>
        <taxon>Bacteria</taxon>
        <taxon>Pseudomonadati</taxon>
        <taxon>Thermodesulfobacteriota</taxon>
        <taxon>Desulfuromonadia</taxon>
        <taxon>Desulfuromonadales</taxon>
        <taxon>Desulfuromonadaceae</taxon>
        <taxon>Desulfuromonas</taxon>
    </lineage>
</organism>
<dbReference type="GO" id="GO:0005829">
    <property type="term" value="C:cytosol"/>
    <property type="evidence" value="ECO:0007669"/>
    <property type="project" value="TreeGrafter"/>
</dbReference>